<dbReference type="InterPro" id="IPR000835">
    <property type="entry name" value="HTH_MarR-typ"/>
</dbReference>
<dbReference type="EMBL" id="WSTA01000003">
    <property type="protein sequence ID" value="MWB97230.1"/>
    <property type="molecule type" value="Genomic_DNA"/>
</dbReference>
<proteinExistence type="predicted"/>
<name>A0A6I4NSS6_9MICO</name>
<dbReference type="Pfam" id="PF01047">
    <property type="entry name" value="MarR"/>
    <property type="match status" value="1"/>
</dbReference>
<dbReference type="Gene3D" id="1.10.10.10">
    <property type="entry name" value="Winged helix-like DNA-binding domain superfamily/Winged helix DNA-binding domain"/>
    <property type="match status" value="1"/>
</dbReference>
<dbReference type="Proteomes" id="UP000438182">
    <property type="component" value="Unassembled WGS sequence"/>
</dbReference>
<accession>A0A6I4NSS6</accession>
<dbReference type="RefSeq" id="WP_160422507.1">
    <property type="nucleotide sequence ID" value="NZ_WSTA01000003.1"/>
</dbReference>
<evidence type="ECO:0000313" key="3">
    <source>
        <dbReference type="Proteomes" id="UP000438182"/>
    </source>
</evidence>
<keyword evidence="3" id="KW-1185">Reference proteome</keyword>
<dbReference type="InterPro" id="IPR039422">
    <property type="entry name" value="MarR/SlyA-like"/>
</dbReference>
<comment type="caution">
    <text evidence="2">The sequence shown here is derived from an EMBL/GenBank/DDBJ whole genome shotgun (WGS) entry which is preliminary data.</text>
</comment>
<dbReference type="InterPro" id="IPR036390">
    <property type="entry name" value="WH_DNA-bd_sf"/>
</dbReference>
<dbReference type="PRINTS" id="PR00598">
    <property type="entry name" value="HTHMARR"/>
</dbReference>
<sequence>MTYRVPRMDDLESRAWLSLLSTMRLLPNALDSQLLASAGLTEFEYAVLVVLNQADESKLATSRLAEQVDASLPRLSKVLTRLAKRGLVERSTNPADRRVTDVHLTQDGRRTMILATPGHVARVRELVIDTLSREQLAALADALEPVVATLDPHGRTGLARG</sequence>
<dbReference type="SUPFAM" id="SSF46785">
    <property type="entry name" value="Winged helix' DNA-binding domain"/>
    <property type="match status" value="1"/>
</dbReference>
<evidence type="ECO:0000313" key="2">
    <source>
        <dbReference type="EMBL" id="MWB97230.1"/>
    </source>
</evidence>
<dbReference type="PANTHER" id="PTHR33164:SF99">
    <property type="entry name" value="MARR FAMILY REGULATORY PROTEIN"/>
    <property type="match status" value="1"/>
</dbReference>
<organism evidence="2 3">
    <name type="scientific">Agromyces seonyuensis</name>
    <dbReference type="NCBI Taxonomy" id="2662446"/>
    <lineage>
        <taxon>Bacteria</taxon>
        <taxon>Bacillati</taxon>
        <taxon>Actinomycetota</taxon>
        <taxon>Actinomycetes</taxon>
        <taxon>Micrococcales</taxon>
        <taxon>Microbacteriaceae</taxon>
        <taxon>Agromyces</taxon>
    </lineage>
</organism>
<evidence type="ECO:0000259" key="1">
    <source>
        <dbReference type="PROSITE" id="PS50995"/>
    </source>
</evidence>
<dbReference type="AlphaFoldDB" id="A0A6I4NSS6"/>
<dbReference type="InterPro" id="IPR036388">
    <property type="entry name" value="WH-like_DNA-bd_sf"/>
</dbReference>
<protein>
    <submittedName>
        <fullName evidence="2">MarR family transcriptional regulator</fullName>
    </submittedName>
</protein>
<dbReference type="GO" id="GO:0003700">
    <property type="term" value="F:DNA-binding transcription factor activity"/>
    <property type="evidence" value="ECO:0007669"/>
    <property type="project" value="InterPro"/>
</dbReference>
<dbReference type="PROSITE" id="PS50995">
    <property type="entry name" value="HTH_MARR_2"/>
    <property type="match status" value="1"/>
</dbReference>
<feature type="domain" description="HTH marR-type" evidence="1">
    <location>
        <begin position="12"/>
        <end position="148"/>
    </location>
</feature>
<dbReference type="GO" id="GO:0006950">
    <property type="term" value="P:response to stress"/>
    <property type="evidence" value="ECO:0007669"/>
    <property type="project" value="TreeGrafter"/>
</dbReference>
<dbReference type="PANTHER" id="PTHR33164">
    <property type="entry name" value="TRANSCRIPTIONAL REGULATOR, MARR FAMILY"/>
    <property type="match status" value="1"/>
</dbReference>
<gene>
    <name evidence="2" type="ORF">GB864_01450</name>
</gene>
<reference evidence="2 3" key="1">
    <citation type="submission" date="2019-12" db="EMBL/GenBank/DDBJ databases">
        <authorList>
            <person name="Kim Y.S."/>
        </authorList>
    </citation>
    <scope>NUCLEOTIDE SEQUENCE [LARGE SCALE GENOMIC DNA]</scope>
    <source>
        <strain evidence="2 3">MMS17-SY077</strain>
    </source>
</reference>
<dbReference type="SMART" id="SM00347">
    <property type="entry name" value="HTH_MARR"/>
    <property type="match status" value="1"/>
</dbReference>